<keyword evidence="4" id="KW-1185">Reference proteome</keyword>
<dbReference type="Gene3D" id="3.40.50.720">
    <property type="entry name" value="NAD(P)-binding Rossmann-like Domain"/>
    <property type="match status" value="1"/>
</dbReference>
<organism evidence="3 4">
    <name type="scientific">Microbacterium marinilacus</name>
    <dbReference type="NCBI Taxonomy" id="415209"/>
    <lineage>
        <taxon>Bacteria</taxon>
        <taxon>Bacillati</taxon>
        <taxon>Actinomycetota</taxon>
        <taxon>Actinomycetes</taxon>
        <taxon>Micrococcales</taxon>
        <taxon>Microbacteriaceae</taxon>
        <taxon>Microbacterium</taxon>
    </lineage>
</organism>
<dbReference type="SUPFAM" id="SSF51735">
    <property type="entry name" value="NAD(P)-binding Rossmann-fold domains"/>
    <property type="match status" value="1"/>
</dbReference>
<dbReference type="Gene3D" id="1.10.1040.10">
    <property type="entry name" value="N-(1-d-carboxylethyl)-l-norvaline Dehydrogenase, domain 2"/>
    <property type="match status" value="1"/>
</dbReference>
<gene>
    <name evidence="3" type="ORF">GCM10022202_12200</name>
</gene>
<sequence>MGLGEAGRLYARGLAEAGADVTGYDPHVDVTGAGVAQYDRLQDCVDGADVVLSLVGARASVTAARDAAAGMTGHAVLADLNAAAPDTKHRVARAVQESGVGMADVAVLAPVPRAGHRTPLLASGEGAEAFAARMRPFGVPVDVAPGGVGDAARLKLLRAIFMKGLAAVTIEALEAGRALGAEDWLRGQIASELGSGGDALVERFVTGTRRHAERRAQEVGDALEMLAEAGAHDDVTRATHAWLRRILVEGD</sequence>
<dbReference type="Pfam" id="PF09130">
    <property type="entry name" value="DUF1932"/>
    <property type="match status" value="1"/>
</dbReference>
<dbReference type="EMBL" id="BAAAYV010000005">
    <property type="protein sequence ID" value="GAA3653807.1"/>
    <property type="molecule type" value="Genomic_DNA"/>
</dbReference>
<feature type="domain" description="Phosphogluconate dehydrogenase NAD-binding putative C-terminal" evidence="2">
    <location>
        <begin position="178"/>
        <end position="246"/>
    </location>
</feature>
<comment type="caution">
    <text evidence="3">The sequence shown here is derived from an EMBL/GenBank/DDBJ whole genome shotgun (WGS) entry which is preliminary data.</text>
</comment>
<dbReference type="InterPro" id="IPR015814">
    <property type="entry name" value="Pgluconate_DH_NAD-bd_C"/>
</dbReference>
<dbReference type="InterPro" id="IPR036291">
    <property type="entry name" value="NAD(P)-bd_dom_sf"/>
</dbReference>
<feature type="domain" description="6-phosphogluconate dehydrogenase NADP-binding" evidence="1">
    <location>
        <begin position="2"/>
        <end position="126"/>
    </location>
</feature>
<name>A0ABP7B9K3_9MICO</name>
<evidence type="ECO:0000313" key="4">
    <source>
        <dbReference type="Proteomes" id="UP001410795"/>
    </source>
</evidence>
<dbReference type="Proteomes" id="UP001410795">
    <property type="component" value="Unassembled WGS sequence"/>
</dbReference>
<reference evidence="4" key="1">
    <citation type="journal article" date="2019" name="Int. J. Syst. Evol. Microbiol.">
        <title>The Global Catalogue of Microorganisms (GCM) 10K type strain sequencing project: providing services to taxonomists for standard genome sequencing and annotation.</title>
        <authorList>
            <consortium name="The Broad Institute Genomics Platform"/>
            <consortium name="The Broad Institute Genome Sequencing Center for Infectious Disease"/>
            <person name="Wu L."/>
            <person name="Ma J."/>
        </authorList>
    </citation>
    <scope>NUCLEOTIDE SEQUENCE [LARGE SCALE GENOMIC DNA]</scope>
    <source>
        <strain evidence="4">JCM 16546</strain>
    </source>
</reference>
<dbReference type="Pfam" id="PF03446">
    <property type="entry name" value="NAD_binding_2"/>
    <property type="match status" value="1"/>
</dbReference>
<dbReference type="InterPro" id="IPR006115">
    <property type="entry name" value="6PGDH_NADP-bd"/>
</dbReference>
<evidence type="ECO:0000313" key="3">
    <source>
        <dbReference type="EMBL" id="GAA3653807.1"/>
    </source>
</evidence>
<accession>A0ABP7B9K3</accession>
<proteinExistence type="predicted"/>
<dbReference type="InterPro" id="IPR008927">
    <property type="entry name" value="6-PGluconate_DH-like_C_sf"/>
</dbReference>
<dbReference type="SUPFAM" id="SSF48179">
    <property type="entry name" value="6-phosphogluconate dehydrogenase C-terminal domain-like"/>
    <property type="match status" value="1"/>
</dbReference>
<evidence type="ECO:0000259" key="2">
    <source>
        <dbReference type="Pfam" id="PF09130"/>
    </source>
</evidence>
<evidence type="ECO:0000259" key="1">
    <source>
        <dbReference type="Pfam" id="PF03446"/>
    </source>
</evidence>
<protein>
    <submittedName>
        <fullName evidence="3">NAD(P)-dependent oxidoreductase</fullName>
    </submittedName>
</protein>
<dbReference type="InterPro" id="IPR013328">
    <property type="entry name" value="6PGD_dom2"/>
</dbReference>